<comment type="catalytic activity">
    <reaction evidence="1">
        <text>ATP + protein L-histidine = ADP + protein N-phospho-L-histidine.</text>
        <dbReference type="EC" id="2.7.13.3"/>
    </reaction>
</comment>
<dbReference type="InterPro" id="IPR001789">
    <property type="entry name" value="Sig_transdc_resp-reg_receiver"/>
</dbReference>
<dbReference type="SMART" id="SM00065">
    <property type="entry name" value="GAF"/>
    <property type="match status" value="1"/>
</dbReference>
<dbReference type="InterPro" id="IPR035965">
    <property type="entry name" value="PAS-like_dom_sf"/>
</dbReference>
<keyword evidence="6 12" id="KW-0812">Transmembrane</keyword>
<evidence type="ECO:0000259" key="13">
    <source>
        <dbReference type="PROSITE" id="PS50109"/>
    </source>
</evidence>
<comment type="caution">
    <text evidence="11">Lacks conserved residue(s) required for the propagation of feature annotation.</text>
</comment>
<evidence type="ECO:0000256" key="3">
    <source>
        <dbReference type="ARBA" id="ARBA00012438"/>
    </source>
</evidence>
<dbReference type="Proteomes" id="UP000815846">
    <property type="component" value="Unassembled WGS sequence"/>
</dbReference>
<evidence type="ECO:0000259" key="14">
    <source>
        <dbReference type="PROSITE" id="PS50110"/>
    </source>
</evidence>
<dbReference type="CDD" id="cd17546">
    <property type="entry name" value="REC_hyHK_CKI1_RcsC-like"/>
    <property type="match status" value="1"/>
</dbReference>
<dbReference type="SUPFAM" id="SSF47384">
    <property type="entry name" value="Homodimeric domain of signal transducing histidine kinase"/>
    <property type="match status" value="1"/>
</dbReference>
<sequence length="1303" mass="146722">MTKVNALQRKIKYRNLLAISLIAILISFSFLSLTIVFNQQAEDAETINLAGSQRMLSQKIAYLAFQQYHNITEAKINETLINSLRETATLLSTNQLTLTTLAVNKANSLPTEIYALYLNEPTKLNEQINRYVENAIALSNTQNKNKAQAIFQESFNPNSIDNLLASLDLIVTKIEQHTNERIDNIKVLEVVLWLAIMILLLGIVFFIFRPLRQLIGKNHHKLLAAKQHSAELTLAINEHAIVFRIDMDKKGTVTEVNQRFLDFYCYTEAEIIGHSVFEITASSYSEQYYEEIFKEILDKEYWHGEAVNKIKGGREFWLSTTIVPLYNKENRIESFIVIQNDISEIKQTELTLNQLHDITSDVNSTLNEKIQNLLILGKKTFNLPLALISEINDQEYRVVYCHTPNNEINPGDKFELGNTYCLHTLQADKPISFHQAGSSPIKDHPCYLSFGLESYIGVPIIVAGKRFGTLNFSGSEPSPRPFTIQELELIQLFSHWISAELTRVKQQEQLLHQQSLMEQMAQQARIGVWEVNLVNGSIYWSSMTKEIHEVPNDYKPKLEAGINFYKEGESRDKIQQLVDKCITDGTSFEQDLQLVTAKGNEIWVAARGRGEFLNGECVRLYGSFQDITDKMMTQRKITKDNQRMALAADSAGMGVWELNLVTNELKWDDWMFRLYGVSAEHFSGAYEAWEKGLHPEDLDMASTQLRQAIEGHGKFDLQFRIIWPNGEIKHIKAAAVVIYDNKQAVSMIGINYDVTASVQNEISLIAAKEQAEIAAIAKNEFFASMSHEIRTPMNGVVGMLDLVKDSPLNEVQKHRVEIAQQSAQSLLSLINDILDFSKIDANKLDLENVSFNLREMIGNLGESFAQQAQNKGLELIIDLVDIEESFVVGDSNRIRQILTNLLANAIKFTKQGEVVLRLSQQDYSATHWRITAVVSDTGIGISKAKLAGLFDVFTQVDASTTRKYGGTGLGLAIVKKLCLCMQGSVKVESIEGQGSIFSCDLLLEKSTDSLSALPVKVLQGKRVLIVENNQACAEVIKRQLNHWQLDAEVVNSGQIALSELNKITVKQSDQPLYDLLMIKQDLPNFNAIEFVKEVRLNPTYNELKIIFMTLMARKHGVVDIGRTGINSFLTKPVITSGLLSALYSMLDASEKQHVQATTQSKLITLPDDDISWVEGVKVLLVEDNRVNQMVAMGVLNKIGITQCIIAVDGKDAIEKLKLSEESKPFNFIFMDCQMPEMDGYEATRLIRQGEAGEHYKDIAIVAMTANAMLGDEEKCLSAGMNDYLVKPINKVLVQDTLKVFIKR</sequence>
<dbReference type="SMART" id="SM00086">
    <property type="entry name" value="PAC"/>
    <property type="match status" value="3"/>
</dbReference>
<dbReference type="InterPro" id="IPR003661">
    <property type="entry name" value="HisK_dim/P_dom"/>
</dbReference>
<dbReference type="EMBL" id="PJAI02000001">
    <property type="protein sequence ID" value="TYK67292.1"/>
    <property type="molecule type" value="Genomic_DNA"/>
</dbReference>
<dbReference type="Gene3D" id="3.40.50.2300">
    <property type="match status" value="2"/>
</dbReference>
<keyword evidence="10 12" id="KW-0472">Membrane</keyword>
<dbReference type="SMART" id="SM00387">
    <property type="entry name" value="HATPase_c"/>
    <property type="match status" value="1"/>
</dbReference>
<dbReference type="Pfam" id="PF02518">
    <property type="entry name" value="HATPase_c"/>
    <property type="match status" value="1"/>
</dbReference>
<evidence type="ECO:0000256" key="10">
    <source>
        <dbReference type="ARBA" id="ARBA00023136"/>
    </source>
</evidence>
<comment type="caution">
    <text evidence="17">The sequence shown here is derived from an EMBL/GenBank/DDBJ whole genome shotgun (WGS) entry which is preliminary data.</text>
</comment>
<dbReference type="RefSeq" id="WP_101343403.1">
    <property type="nucleotide sequence ID" value="NZ_PJAI02000001.1"/>
</dbReference>
<dbReference type="InterPro" id="IPR000700">
    <property type="entry name" value="PAS-assoc_C"/>
</dbReference>
<comment type="subcellular location">
    <subcellularLocation>
        <location evidence="2">Membrane</location>
        <topology evidence="2">Multi-pass membrane protein</topology>
    </subcellularLocation>
</comment>
<evidence type="ECO:0000256" key="2">
    <source>
        <dbReference type="ARBA" id="ARBA00004141"/>
    </source>
</evidence>
<evidence type="ECO:0000256" key="9">
    <source>
        <dbReference type="ARBA" id="ARBA00023012"/>
    </source>
</evidence>
<dbReference type="Pfam" id="PF01590">
    <property type="entry name" value="GAF"/>
    <property type="match status" value="1"/>
</dbReference>
<keyword evidence="8 12" id="KW-1133">Transmembrane helix</keyword>
<dbReference type="EC" id="2.7.13.3" evidence="3"/>
<dbReference type="InterPro" id="IPR013655">
    <property type="entry name" value="PAS_fold_3"/>
</dbReference>
<dbReference type="PRINTS" id="PR00344">
    <property type="entry name" value="BCTRLSENSOR"/>
</dbReference>
<evidence type="ECO:0000256" key="5">
    <source>
        <dbReference type="ARBA" id="ARBA00022679"/>
    </source>
</evidence>
<name>A0ABY3N1C2_9GAMM</name>
<dbReference type="Gene3D" id="3.30.565.10">
    <property type="entry name" value="Histidine kinase-like ATPase, C-terminal domain"/>
    <property type="match status" value="1"/>
</dbReference>
<evidence type="ECO:0000313" key="17">
    <source>
        <dbReference type="EMBL" id="TYK67292.1"/>
    </source>
</evidence>
<protein>
    <recommendedName>
        <fullName evidence="3">histidine kinase</fullName>
        <ecNumber evidence="3">2.7.13.3</ecNumber>
    </recommendedName>
</protein>
<feature type="domain" description="PAS" evidence="15">
    <location>
        <begin position="640"/>
        <end position="712"/>
    </location>
</feature>
<reference evidence="17 18" key="1">
    <citation type="submission" date="2019-08" db="EMBL/GenBank/DDBJ databases">
        <title>Microbe sample from Colwellia echini.</title>
        <authorList>
            <person name="Christiansen L."/>
            <person name="Pathiraja D."/>
            <person name="Schultz-Johansen M."/>
            <person name="Choi I.-G."/>
            <person name="Stougaard P."/>
        </authorList>
    </citation>
    <scope>NUCLEOTIDE SEQUENCE [LARGE SCALE GENOMIC DNA]</scope>
    <source>
        <strain evidence="17 18">A3</strain>
    </source>
</reference>
<dbReference type="PROSITE" id="PS50112">
    <property type="entry name" value="PAS"/>
    <property type="match status" value="2"/>
</dbReference>
<dbReference type="InterPro" id="IPR003018">
    <property type="entry name" value="GAF"/>
</dbReference>
<evidence type="ECO:0000256" key="4">
    <source>
        <dbReference type="ARBA" id="ARBA00022553"/>
    </source>
</evidence>
<keyword evidence="5" id="KW-0808">Transferase</keyword>
<dbReference type="Pfam" id="PF08447">
    <property type="entry name" value="PAS_3"/>
    <property type="match status" value="1"/>
</dbReference>
<dbReference type="PROSITE" id="PS50110">
    <property type="entry name" value="RESPONSE_REGULATORY"/>
    <property type="match status" value="2"/>
</dbReference>
<evidence type="ECO:0000256" key="8">
    <source>
        <dbReference type="ARBA" id="ARBA00022989"/>
    </source>
</evidence>
<dbReference type="PANTHER" id="PTHR45339:SF1">
    <property type="entry name" value="HYBRID SIGNAL TRANSDUCTION HISTIDINE KINASE J"/>
    <property type="match status" value="1"/>
</dbReference>
<proteinExistence type="predicted"/>
<feature type="domain" description="Histidine kinase" evidence="13">
    <location>
        <begin position="784"/>
        <end position="1005"/>
    </location>
</feature>
<dbReference type="SMART" id="SM00091">
    <property type="entry name" value="PAS"/>
    <property type="match status" value="2"/>
</dbReference>
<dbReference type="InterPro" id="IPR003594">
    <property type="entry name" value="HATPase_dom"/>
</dbReference>
<dbReference type="PROSITE" id="PS50109">
    <property type="entry name" value="HIS_KIN"/>
    <property type="match status" value="1"/>
</dbReference>
<dbReference type="Pfam" id="PF00512">
    <property type="entry name" value="HisKA"/>
    <property type="match status" value="1"/>
</dbReference>
<feature type="domain" description="Response regulatory" evidence="14">
    <location>
        <begin position="1022"/>
        <end position="1146"/>
    </location>
</feature>
<dbReference type="SUPFAM" id="SSF55874">
    <property type="entry name" value="ATPase domain of HSP90 chaperone/DNA topoisomerase II/histidine kinase"/>
    <property type="match status" value="1"/>
</dbReference>
<dbReference type="InterPro" id="IPR011006">
    <property type="entry name" value="CheY-like_superfamily"/>
</dbReference>
<feature type="transmembrane region" description="Helical" evidence="12">
    <location>
        <begin position="16"/>
        <end position="37"/>
    </location>
</feature>
<feature type="domain" description="PAS" evidence="15">
    <location>
        <begin position="247"/>
        <end position="300"/>
    </location>
</feature>
<organism evidence="17 18">
    <name type="scientific">Colwellia echini</name>
    <dbReference type="NCBI Taxonomy" id="1982103"/>
    <lineage>
        <taxon>Bacteria</taxon>
        <taxon>Pseudomonadati</taxon>
        <taxon>Pseudomonadota</taxon>
        <taxon>Gammaproteobacteria</taxon>
        <taxon>Alteromonadales</taxon>
        <taxon>Colwelliaceae</taxon>
        <taxon>Colwellia</taxon>
    </lineage>
</organism>
<evidence type="ECO:0000256" key="12">
    <source>
        <dbReference type="SAM" id="Phobius"/>
    </source>
</evidence>
<keyword evidence="9" id="KW-0902">Two-component regulatory system</keyword>
<keyword evidence="4 11" id="KW-0597">Phosphoprotein</keyword>
<dbReference type="PROSITE" id="PS50113">
    <property type="entry name" value="PAC"/>
    <property type="match status" value="1"/>
</dbReference>
<accession>A0ABY3N1C2</accession>
<dbReference type="CDD" id="cd16922">
    <property type="entry name" value="HATPase_EvgS-ArcB-TorS-like"/>
    <property type="match status" value="1"/>
</dbReference>
<gene>
    <name evidence="17" type="ORF">CWS31_001860</name>
</gene>
<dbReference type="Pfam" id="PF13675">
    <property type="entry name" value="PilJ"/>
    <property type="match status" value="1"/>
</dbReference>
<dbReference type="Gene3D" id="2.10.70.100">
    <property type="match status" value="1"/>
</dbReference>
<evidence type="ECO:0000259" key="16">
    <source>
        <dbReference type="PROSITE" id="PS50113"/>
    </source>
</evidence>
<feature type="domain" description="Response regulatory" evidence="14">
    <location>
        <begin position="1177"/>
        <end position="1301"/>
    </location>
</feature>
<evidence type="ECO:0000256" key="7">
    <source>
        <dbReference type="ARBA" id="ARBA00022777"/>
    </source>
</evidence>
<dbReference type="PANTHER" id="PTHR45339">
    <property type="entry name" value="HYBRID SIGNAL TRANSDUCTION HISTIDINE KINASE J"/>
    <property type="match status" value="1"/>
</dbReference>
<dbReference type="NCBIfam" id="TIGR00229">
    <property type="entry name" value="sensory_box"/>
    <property type="match status" value="1"/>
</dbReference>
<dbReference type="InterPro" id="IPR004358">
    <property type="entry name" value="Sig_transdc_His_kin-like_C"/>
</dbReference>
<dbReference type="InterPro" id="IPR029095">
    <property type="entry name" value="NarX-like_N"/>
</dbReference>
<dbReference type="SUPFAM" id="SSF52172">
    <property type="entry name" value="CheY-like"/>
    <property type="match status" value="2"/>
</dbReference>
<dbReference type="Pfam" id="PF13426">
    <property type="entry name" value="PAS_9"/>
    <property type="match status" value="1"/>
</dbReference>
<dbReference type="CDD" id="cd00130">
    <property type="entry name" value="PAS"/>
    <property type="match status" value="2"/>
</dbReference>
<keyword evidence="18" id="KW-1185">Reference proteome</keyword>
<dbReference type="Gene3D" id="3.30.450.20">
    <property type="entry name" value="PAS domain"/>
    <property type="match status" value="3"/>
</dbReference>
<dbReference type="InterPro" id="IPR042295">
    <property type="entry name" value="NarX-like_N_sf"/>
</dbReference>
<dbReference type="InterPro" id="IPR005467">
    <property type="entry name" value="His_kinase_dom"/>
</dbReference>
<feature type="domain" description="PAC" evidence="16">
    <location>
        <begin position="300"/>
        <end position="354"/>
    </location>
</feature>
<dbReference type="SMART" id="SM00448">
    <property type="entry name" value="REC"/>
    <property type="match status" value="2"/>
</dbReference>
<dbReference type="InterPro" id="IPR036097">
    <property type="entry name" value="HisK_dim/P_sf"/>
</dbReference>
<dbReference type="InterPro" id="IPR036890">
    <property type="entry name" value="HATPase_C_sf"/>
</dbReference>
<dbReference type="Gene3D" id="1.20.120.960">
    <property type="entry name" value="Histidine kinase NarX, sensor domain"/>
    <property type="match status" value="1"/>
</dbReference>
<feature type="modified residue" description="4-aspartylphosphate" evidence="11">
    <location>
        <position position="1231"/>
    </location>
</feature>
<feature type="transmembrane region" description="Helical" evidence="12">
    <location>
        <begin position="190"/>
        <end position="208"/>
    </location>
</feature>
<evidence type="ECO:0000256" key="6">
    <source>
        <dbReference type="ARBA" id="ARBA00022692"/>
    </source>
</evidence>
<dbReference type="Gene3D" id="1.10.287.130">
    <property type="match status" value="1"/>
</dbReference>
<dbReference type="SUPFAM" id="SSF55785">
    <property type="entry name" value="PYP-like sensor domain (PAS domain)"/>
    <property type="match status" value="3"/>
</dbReference>
<evidence type="ECO:0000256" key="11">
    <source>
        <dbReference type="PROSITE-ProRule" id="PRU00169"/>
    </source>
</evidence>
<dbReference type="SMART" id="SM00388">
    <property type="entry name" value="HisKA"/>
    <property type="match status" value="1"/>
</dbReference>
<dbReference type="Pfam" id="PF00072">
    <property type="entry name" value="Response_reg"/>
    <property type="match status" value="2"/>
</dbReference>
<dbReference type="InterPro" id="IPR000014">
    <property type="entry name" value="PAS"/>
</dbReference>
<evidence type="ECO:0000259" key="15">
    <source>
        <dbReference type="PROSITE" id="PS50112"/>
    </source>
</evidence>
<evidence type="ECO:0000256" key="1">
    <source>
        <dbReference type="ARBA" id="ARBA00000085"/>
    </source>
</evidence>
<dbReference type="CDD" id="cd00082">
    <property type="entry name" value="HisKA"/>
    <property type="match status" value="1"/>
</dbReference>
<dbReference type="InterPro" id="IPR001610">
    <property type="entry name" value="PAC"/>
</dbReference>
<dbReference type="InterPro" id="IPR029016">
    <property type="entry name" value="GAF-like_dom_sf"/>
</dbReference>
<dbReference type="SUPFAM" id="SSF55781">
    <property type="entry name" value="GAF domain-like"/>
    <property type="match status" value="1"/>
</dbReference>
<evidence type="ECO:0000313" key="18">
    <source>
        <dbReference type="Proteomes" id="UP000815846"/>
    </source>
</evidence>
<dbReference type="Gene3D" id="3.30.450.40">
    <property type="match status" value="1"/>
</dbReference>
<keyword evidence="7" id="KW-0418">Kinase</keyword>